<proteinExistence type="predicted"/>
<reference evidence="5 6" key="1">
    <citation type="submission" date="2017-05" db="EMBL/GenBank/DDBJ databases">
        <title>Complete and WGS of Bordetella genogroups.</title>
        <authorList>
            <person name="Spilker T."/>
            <person name="LiPuma J."/>
        </authorList>
    </citation>
    <scope>NUCLEOTIDE SEQUENCE [LARGE SCALE GENOMIC DNA]</scope>
    <source>
        <strain evidence="5 6">AU7206</strain>
    </source>
</reference>
<evidence type="ECO:0000256" key="1">
    <source>
        <dbReference type="ARBA" id="ARBA00001954"/>
    </source>
</evidence>
<dbReference type="RefSeq" id="WP_086077119.1">
    <property type="nucleotide sequence ID" value="NZ_CP021111.1"/>
</dbReference>
<dbReference type="Proteomes" id="UP000194161">
    <property type="component" value="Chromosome"/>
</dbReference>
<evidence type="ECO:0000313" key="6">
    <source>
        <dbReference type="Proteomes" id="UP000194161"/>
    </source>
</evidence>
<keyword evidence="3" id="KW-0045">Antibiotic biosynthesis</keyword>
<dbReference type="OrthoDB" id="753054at2"/>
<accession>A0A1W6Z7P3</accession>
<dbReference type="EMBL" id="CP021111">
    <property type="protein sequence ID" value="ARP93282.1"/>
    <property type="molecule type" value="Genomic_DNA"/>
</dbReference>
<comment type="cofactor">
    <cofactor evidence="1">
        <name>Fe(2+)</name>
        <dbReference type="ChEBI" id="CHEBI:29033"/>
    </cofactor>
</comment>
<dbReference type="InterPro" id="IPR042098">
    <property type="entry name" value="TauD-like_sf"/>
</dbReference>
<gene>
    <name evidence="5" type="ORF">CAL15_02095</name>
</gene>
<dbReference type="KEGG" id="bgm:CAL15_02095"/>
<dbReference type="AlphaFoldDB" id="A0A1W6Z7P3"/>
<keyword evidence="5" id="KW-0223">Dioxygenase</keyword>
<dbReference type="PANTHER" id="PTHR10696">
    <property type="entry name" value="GAMMA-BUTYROBETAINE HYDROXYLASE-RELATED"/>
    <property type="match status" value="1"/>
</dbReference>
<keyword evidence="2" id="KW-0560">Oxidoreductase</keyword>
<dbReference type="STRING" id="463040.CAL15_02095"/>
<evidence type="ECO:0000259" key="4">
    <source>
        <dbReference type="Pfam" id="PF02668"/>
    </source>
</evidence>
<dbReference type="GO" id="GO:0016706">
    <property type="term" value="F:2-oxoglutarate-dependent dioxygenase activity"/>
    <property type="evidence" value="ECO:0007669"/>
    <property type="project" value="UniProtKB-ARBA"/>
</dbReference>
<protein>
    <submittedName>
        <fullName evidence="5">Taurine catabolism dioxygenase TauD</fullName>
    </submittedName>
</protein>
<evidence type="ECO:0000256" key="2">
    <source>
        <dbReference type="ARBA" id="ARBA00023002"/>
    </source>
</evidence>
<keyword evidence="6" id="KW-1185">Reference proteome</keyword>
<dbReference type="PANTHER" id="PTHR10696:SF56">
    <property type="entry name" value="TAUD_TFDA-LIKE DOMAIN-CONTAINING PROTEIN"/>
    <property type="match status" value="1"/>
</dbReference>
<name>A0A1W6Z7P3_9BORD</name>
<dbReference type="Gene3D" id="3.60.130.10">
    <property type="entry name" value="Clavaminate synthase-like"/>
    <property type="match status" value="1"/>
</dbReference>
<organism evidence="5 6">
    <name type="scientific">Bordetella genomosp. 13</name>
    <dbReference type="NCBI Taxonomy" id="463040"/>
    <lineage>
        <taxon>Bacteria</taxon>
        <taxon>Pseudomonadati</taxon>
        <taxon>Pseudomonadota</taxon>
        <taxon>Betaproteobacteria</taxon>
        <taxon>Burkholderiales</taxon>
        <taxon>Alcaligenaceae</taxon>
        <taxon>Bordetella</taxon>
    </lineage>
</organism>
<dbReference type="InterPro" id="IPR003819">
    <property type="entry name" value="TauD/TfdA-like"/>
</dbReference>
<sequence length="367" mass="40318">MNSTELQPSHLAPIEGPYAWTGSRLLADPTWRWALSDAEIQTLRRAAAHVAENGGPVAGFPAEDFPAQGMEAMLSWLSSTLEGGHGIARISGLPMQDMTPDEAQRIFWGISVHLGTPVYQTWQGEIVRRVEDLTGGQKFEYQKPGEGGATPMRSARTISASSTALRFHTDKTDLLALMCVTNGIAGGESKVVSSVAVHNEIGRRRPDLLAVLHEPYWRMRPLDEEGERADKVFPLPVFSIGPKGDFTSQYSRTYVNQAQEVEGVPKMTDIQNEALDLLHEVAEEICIQMPFAVGEMQFINQHVTYHGRTSFSDEPGTSNKRLLFRIWLTTPQSRELPPGHAVQWGSAQSGALRGGALPGRSPLINPI</sequence>
<dbReference type="InterPro" id="IPR050411">
    <property type="entry name" value="AlphaKG_dependent_hydroxylases"/>
</dbReference>
<feature type="domain" description="TauD/TfdA-like" evidence="4">
    <location>
        <begin position="75"/>
        <end position="327"/>
    </location>
</feature>
<evidence type="ECO:0000256" key="3">
    <source>
        <dbReference type="ARBA" id="ARBA00023194"/>
    </source>
</evidence>
<dbReference type="GO" id="GO:0017000">
    <property type="term" value="P:antibiotic biosynthetic process"/>
    <property type="evidence" value="ECO:0007669"/>
    <property type="project" value="UniProtKB-KW"/>
</dbReference>
<evidence type="ECO:0000313" key="5">
    <source>
        <dbReference type="EMBL" id="ARP93282.1"/>
    </source>
</evidence>
<dbReference type="Pfam" id="PF02668">
    <property type="entry name" value="TauD"/>
    <property type="match status" value="1"/>
</dbReference>
<dbReference type="SUPFAM" id="SSF51197">
    <property type="entry name" value="Clavaminate synthase-like"/>
    <property type="match status" value="1"/>
</dbReference>